<feature type="region of interest" description="Disordered" evidence="1">
    <location>
        <begin position="1"/>
        <end position="41"/>
    </location>
</feature>
<proteinExistence type="predicted"/>
<sequence length="762" mass="80430">MFDSPRPVRSMAAAPTDFGSPLNRSAAARLLRTPSQASAPPALPKRGALLSLALAAVALSAAALPASALPSGHAARHAGSAPAAHASSHAVSRQAVAPVAHSRQSSAPHGKATVLAAAQHGRHAQTEAAEVSVHSRSKAGARETAHAASRTVPAHALTRKEREQQAAEQREEALAELRERAARHTTSRGTRSSATLRQTARLEVPREVLRPGSRTADADAAPDSRVQDRVHAWYRARHPQTTDADERGSAAQPTEPRTVASASATPAKLDLSTTPRKATADDFARAAAAQRETIAAAREQQAHQTTADDDNADAESRIPSTAPTEREPAPFVHGSFGESPAPADDAPANHAQRQTAAPIVRQAASAVAPGVTLAPPQHVDLKHRGDGLSTALAADAAAQAGSTDSAAQRQIPVATAADSSPRAIRALAQQTASSPTPVLKLPAPPSGALRKELPAVAAVESGARRKELDPAVVSGMAEQTFDDGGSSPATARTAVALAAPSAVAGLVPNRTHALSDDADSAPTALVHVNLFDPQGHLILVPPMKGSHEILVHQNQMAVTDGLDRIRDDGDLLDLRQRKLLVALPDEDSTYPDDRLPANRRYARPWTVRFLRDLAKAHYARFGTPLIVTSAARTVEFQRRLVRVNGNAAPPTGDVASPHLYGQAIDIGKGHMSLTELTWMRAYLTPVENDGKIDVEEEFQQSCFHISVYRRYLGLPSQRRSAPVPDASATLLTAKNQPAPQESKPSEKKHRRISTALLATGLR</sequence>
<name>A0ABW9KQ86_9BACT</name>
<feature type="compositionally biased region" description="Polar residues" evidence="1">
    <location>
        <begin position="187"/>
        <end position="198"/>
    </location>
</feature>
<evidence type="ECO:0000313" key="3">
    <source>
        <dbReference type="Proteomes" id="UP001634747"/>
    </source>
</evidence>
<feature type="compositionally biased region" description="Low complexity" evidence="1">
    <location>
        <begin position="72"/>
        <end position="97"/>
    </location>
</feature>
<dbReference type="SUPFAM" id="SSF55166">
    <property type="entry name" value="Hedgehog/DD-peptidase"/>
    <property type="match status" value="1"/>
</dbReference>
<dbReference type="Proteomes" id="UP001634747">
    <property type="component" value="Unassembled WGS sequence"/>
</dbReference>
<dbReference type="RefSeq" id="WP_263414304.1">
    <property type="nucleotide sequence ID" value="NZ_BAABBH010000001.1"/>
</dbReference>
<organism evidence="2 3">
    <name type="scientific">Terriglobus aquaticus</name>
    <dbReference type="NCBI Taxonomy" id="940139"/>
    <lineage>
        <taxon>Bacteria</taxon>
        <taxon>Pseudomonadati</taxon>
        <taxon>Acidobacteriota</taxon>
        <taxon>Terriglobia</taxon>
        <taxon>Terriglobales</taxon>
        <taxon>Acidobacteriaceae</taxon>
        <taxon>Terriglobus</taxon>
    </lineage>
</organism>
<feature type="region of interest" description="Disordered" evidence="1">
    <location>
        <begin position="72"/>
        <end position="358"/>
    </location>
</feature>
<accession>A0ABW9KQ86</accession>
<protein>
    <submittedName>
        <fullName evidence="2">DUF5715 family protein</fullName>
    </submittedName>
</protein>
<evidence type="ECO:0000313" key="2">
    <source>
        <dbReference type="EMBL" id="MFN2977538.1"/>
    </source>
</evidence>
<feature type="region of interest" description="Disordered" evidence="1">
    <location>
        <begin position="401"/>
        <end position="422"/>
    </location>
</feature>
<comment type="caution">
    <text evidence="2">The sequence shown here is derived from an EMBL/GenBank/DDBJ whole genome shotgun (WGS) entry which is preliminary data.</text>
</comment>
<evidence type="ECO:0000256" key="1">
    <source>
        <dbReference type="SAM" id="MobiDB-lite"/>
    </source>
</evidence>
<feature type="compositionally biased region" description="Low complexity" evidence="1">
    <location>
        <begin position="285"/>
        <end position="299"/>
    </location>
</feature>
<dbReference type="Pfam" id="PF18979">
    <property type="entry name" value="DUF5715"/>
    <property type="match status" value="1"/>
</dbReference>
<dbReference type="InterPro" id="IPR009045">
    <property type="entry name" value="Zn_M74/Hedgehog-like"/>
</dbReference>
<feature type="compositionally biased region" description="Polar residues" evidence="1">
    <location>
        <begin position="730"/>
        <end position="739"/>
    </location>
</feature>
<feature type="region of interest" description="Disordered" evidence="1">
    <location>
        <begin position="730"/>
        <end position="753"/>
    </location>
</feature>
<keyword evidence="3" id="KW-1185">Reference proteome</keyword>
<dbReference type="InterPro" id="IPR043769">
    <property type="entry name" value="DUF5715"/>
</dbReference>
<feature type="compositionally biased region" description="Basic and acidic residues" evidence="1">
    <location>
        <begin position="158"/>
        <end position="182"/>
    </location>
</feature>
<reference evidence="2 3" key="1">
    <citation type="submission" date="2024-12" db="EMBL/GenBank/DDBJ databases">
        <authorList>
            <person name="Lee Y."/>
        </authorList>
    </citation>
    <scope>NUCLEOTIDE SEQUENCE [LARGE SCALE GENOMIC DNA]</scope>
    <source>
        <strain evidence="2 3">03SUJ4</strain>
    </source>
</reference>
<gene>
    <name evidence="2" type="ORF">ACK2TP_17330</name>
</gene>
<dbReference type="EMBL" id="JBJYXY010000001">
    <property type="protein sequence ID" value="MFN2977538.1"/>
    <property type="molecule type" value="Genomic_DNA"/>
</dbReference>